<feature type="transmembrane region" description="Helical" evidence="1">
    <location>
        <begin position="307"/>
        <end position="328"/>
    </location>
</feature>
<dbReference type="RefSeq" id="YP_009297609.1">
    <property type="nucleotide sequence ID" value="NC_031177.1"/>
</dbReference>
<reference evidence="2" key="1">
    <citation type="journal article" date="2016" name="BMC Biol.">
        <title>Parallel evolution of highly conserved plastid genome architecture in red seaweeds and seed plants.</title>
        <authorList>
            <person name="Lee J."/>
            <person name="Cho C.H."/>
            <person name="Park S.I."/>
            <person name="Choi J.W."/>
            <person name="Song H.S."/>
            <person name="West J.A."/>
            <person name="Bhattacharya D."/>
            <person name="Yoon H.S."/>
        </authorList>
    </citation>
    <scope>NUCLEOTIDE SEQUENCE</scope>
</reference>
<keyword evidence="1" id="KW-0472">Membrane</keyword>
<evidence type="ECO:0000313" key="2">
    <source>
        <dbReference type="EMBL" id="AOM67153.1"/>
    </source>
</evidence>
<evidence type="ECO:0000256" key="1">
    <source>
        <dbReference type="SAM" id="Phobius"/>
    </source>
</evidence>
<dbReference type="InterPro" id="IPR017077">
    <property type="entry name" value="Uncharacterised_Ycf55_algae"/>
</dbReference>
<feature type="transmembrane region" description="Helical" evidence="1">
    <location>
        <begin position="177"/>
        <end position="199"/>
    </location>
</feature>
<geneLocation type="plastid" evidence="2"/>
<sequence>MSSFISKGETYPKNNWPDTTTEQLNHTVAVLFCQTKNKIMCDLVNKSQAFLMLDLITPCTKQKLLIVVLEEFELLLLDIIELDLNSQDIYALGVKILYDLIHKSGYNLVYRILQVSYNNYYFNVNIDNLYIKSILKDNKVMLGNLISYLLFGTSNIWSVCCYQPIVKISYQYVESLLQNLIITISDAVLYLVLNTHFVCKILYKKSFFNFVLSSKYLSIRSVEELHNNISYQSFKYFYIDQPKSIYNNRYTISILSPYGILNKTILVNRISELDNLSYAQLLVPTILEIQDFVCPKLKYVIFVVGKFLIYVILGVTKSIVQFCLQIITKSLIKFPKSS</sequence>
<protein>
    <submittedName>
        <fullName evidence="2">Uncharacterized protein</fullName>
    </submittedName>
</protein>
<dbReference type="EMBL" id="KX284723">
    <property type="protein sequence ID" value="AOM67153.1"/>
    <property type="molecule type" value="Genomic_DNA"/>
</dbReference>
<keyword evidence="1" id="KW-0812">Transmembrane</keyword>
<name>A0A1C9CFJ2_9FLOR</name>
<proteinExistence type="predicted"/>
<dbReference type="GeneID" id="29074165"/>
<accession>A0A1C9CFJ2</accession>
<dbReference type="AlphaFoldDB" id="A0A1C9CFJ2"/>
<dbReference type="PIRSF" id="PIRSF036962">
    <property type="entry name" value="UCP036962_SignTr_Ycf55"/>
    <property type="match status" value="1"/>
</dbReference>
<feature type="transmembrane region" description="Helical" evidence="1">
    <location>
        <begin position="145"/>
        <end position="165"/>
    </location>
</feature>
<dbReference type="Pfam" id="PF12452">
    <property type="entry name" value="DUF3685"/>
    <property type="match status" value="1"/>
</dbReference>
<organism evidence="2">
    <name type="scientific">Hildenbrandia rivularis</name>
    <dbReference type="NCBI Taxonomy" id="135206"/>
    <lineage>
        <taxon>Eukaryota</taxon>
        <taxon>Rhodophyta</taxon>
        <taxon>Florideophyceae</taxon>
        <taxon>Hildenbrandiophycidae</taxon>
        <taxon>Hildenbrandiales</taxon>
        <taxon>Hildenbrandiaceae</taxon>
        <taxon>Hildenbrandia</taxon>
    </lineage>
</organism>
<keyword evidence="1" id="KW-1133">Transmembrane helix</keyword>
<dbReference type="InterPro" id="IPR022552">
    <property type="entry name" value="UPF_Ycf55"/>
</dbReference>
<keyword evidence="2" id="KW-0934">Plastid</keyword>
<gene>
    <name evidence="2" type="primary">ycf55</name>
    <name evidence="2" type="ORF">Hrvl_093</name>
</gene>